<keyword evidence="1" id="KW-1133">Transmembrane helix</keyword>
<accession>A0A830HKC1</accession>
<dbReference type="OrthoDB" id="2156279at2759"/>
<feature type="transmembrane region" description="Helical" evidence="1">
    <location>
        <begin position="143"/>
        <end position="163"/>
    </location>
</feature>
<keyword evidence="3" id="KW-1185">Reference proteome</keyword>
<proteinExistence type="predicted"/>
<comment type="caution">
    <text evidence="2">The sequence shown here is derived from an EMBL/GenBank/DDBJ whole genome shotgun (WGS) entry which is preliminary data.</text>
</comment>
<organism evidence="2 3">
    <name type="scientific">Pycnococcus provasolii</name>
    <dbReference type="NCBI Taxonomy" id="41880"/>
    <lineage>
        <taxon>Eukaryota</taxon>
        <taxon>Viridiplantae</taxon>
        <taxon>Chlorophyta</taxon>
        <taxon>Pseudoscourfieldiophyceae</taxon>
        <taxon>Pseudoscourfieldiales</taxon>
        <taxon>Pycnococcaceae</taxon>
        <taxon>Pycnococcus</taxon>
    </lineage>
</organism>
<reference evidence="2" key="1">
    <citation type="submission" date="2020-10" db="EMBL/GenBank/DDBJ databases">
        <title>Unveiling of a novel bifunctional photoreceptor, Dualchrome1, isolated from a cosmopolitan green alga.</title>
        <authorList>
            <person name="Suzuki S."/>
            <person name="Kawachi M."/>
        </authorList>
    </citation>
    <scope>NUCLEOTIDE SEQUENCE</scope>
    <source>
        <strain evidence="2">NIES 2893</strain>
    </source>
</reference>
<feature type="transmembrane region" description="Helical" evidence="1">
    <location>
        <begin position="206"/>
        <end position="228"/>
    </location>
</feature>
<feature type="transmembrane region" description="Helical" evidence="1">
    <location>
        <begin position="234"/>
        <end position="251"/>
    </location>
</feature>
<protein>
    <submittedName>
        <fullName evidence="2">Uncharacterized protein</fullName>
    </submittedName>
</protein>
<feature type="transmembrane region" description="Helical" evidence="1">
    <location>
        <begin position="175"/>
        <end position="194"/>
    </location>
</feature>
<evidence type="ECO:0000313" key="3">
    <source>
        <dbReference type="Proteomes" id="UP000660262"/>
    </source>
</evidence>
<sequence length="277" mass="31367">MARLMLAVERDTFVSDPYYGCRMCALLCHGLIQTGVAFRSFRFLSRKDKQNYFSDRGTISRAFVAENAFFVIVSIYASVQNTPCLAEWTKGTAVELAFVFFPYHAIRPFFPKTSFVQKRSSDQEIRNDTTMEKNARLMQTSAYVTKVAYILGKHMLGYFVNYVAFVRGLTSWHRWLSYAVMLGGGYNLTIGVFIHTLKFKKIISPLVAILLYIPPFVIWAVPGTLLVSELAVENRVLFTLSVIGMLANVRMSSGHQAVFQFAMLAVCRAIQTASDRH</sequence>
<evidence type="ECO:0000256" key="1">
    <source>
        <dbReference type="SAM" id="Phobius"/>
    </source>
</evidence>
<dbReference type="AlphaFoldDB" id="A0A830HKC1"/>
<dbReference type="EMBL" id="BNJQ01000016">
    <property type="protein sequence ID" value="GHP07322.1"/>
    <property type="molecule type" value="Genomic_DNA"/>
</dbReference>
<keyword evidence="1" id="KW-0812">Transmembrane</keyword>
<evidence type="ECO:0000313" key="2">
    <source>
        <dbReference type="EMBL" id="GHP07322.1"/>
    </source>
</evidence>
<gene>
    <name evidence="2" type="ORF">PPROV_000606300</name>
</gene>
<name>A0A830HKC1_9CHLO</name>
<dbReference type="Proteomes" id="UP000660262">
    <property type="component" value="Unassembled WGS sequence"/>
</dbReference>
<keyword evidence="1" id="KW-0472">Membrane</keyword>